<dbReference type="EMBL" id="JANBUO010000117">
    <property type="protein sequence ID" value="KAJ2807332.1"/>
    <property type="molecule type" value="Genomic_DNA"/>
</dbReference>
<feature type="region of interest" description="Disordered" evidence="8">
    <location>
        <begin position="1203"/>
        <end position="1230"/>
    </location>
</feature>
<dbReference type="Pfam" id="PF00005">
    <property type="entry name" value="ABC_tran"/>
    <property type="match status" value="2"/>
</dbReference>
<feature type="transmembrane region" description="Helical" evidence="9">
    <location>
        <begin position="190"/>
        <end position="207"/>
    </location>
</feature>
<evidence type="ECO:0000256" key="2">
    <source>
        <dbReference type="ARBA" id="ARBA00022448"/>
    </source>
</evidence>
<dbReference type="GO" id="GO:0016020">
    <property type="term" value="C:membrane"/>
    <property type="evidence" value="ECO:0007669"/>
    <property type="project" value="UniProtKB-SubCell"/>
</dbReference>
<feature type="domain" description="ABC transporter" evidence="11">
    <location>
        <begin position="1078"/>
        <end position="1380"/>
    </location>
</feature>
<dbReference type="CDD" id="cd03244">
    <property type="entry name" value="ABCC_MRP_domain2"/>
    <property type="match status" value="1"/>
</dbReference>
<dbReference type="Gene3D" id="3.40.50.300">
    <property type="entry name" value="P-loop containing nucleotide triphosphate hydrolases"/>
    <property type="match status" value="2"/>
</dbReference>
<proteinExistence type="predicted"/>
<dbReference type="OrthoDB" id="6500128at2759"/>
<feature type="transmembrane region" description="Helical" evidence="9">
    <location>
        <begin position="39"/>
        <end position="58"/>
    </location>
</feature>
<name>A0A9W8LW34_9FUNG</name>
<dbReference type="SUPFAM" id="SSF90123">
    <property type="entry name" value="ABC transporter transmembrane region"/>
    <property type="match status" value="1"/>
</dbReference>
<dbReference type="InterPro" id="IPR036640">
    <property type="entry name" value="ABC1_TM_sf"/>
</dbReference>
<evidence type="ECO:0000256" key="10">
    <source>
        <dbReference type="SAM" id="SignalP"/>
    </source>
</evidence>
<sequence>MVPQMAFFALSFIVAVRVAGLGSPMLANADSSTGGSGYWSEFAAIGAVVAVAFPLRYIGRLDMAKPMRAVTRARIILVTLQTQCRAFFGPFLGRMLFRQERSLLQQQKKGNLKLDDIPLLSENKSLESARRELTYDVNEPLFLLRAIFRMVWPTLIPLYIVDSLVQAINMAEIMLDAYVLHCMDDPAEHAWYQGYAAALLLVVLKVVQRQMTSASSFTNSGWSRVGNALELEFLRLPLTNTGLRKIGALNSCTHLATPLIGGMRSMQSTVVRLFMVLASARSIYRQVGWLAVVPFCVSWANTLLRMGVQRLTGSKMNWRRDNIYYGSSGTLYNISRKIQTVKLFGWERMYTDDALKKRKQRPAVLPWYSWIVQAVWFVVESVEMISSHVSAGLLVYAYALTSEGSAKPITNSDLFRVNGLVENMRADVNAVVHSIRQLQTLSRRYQAVERFLKGDFVKTLEWSADIPEGSQPSVDMSGCSFTWRKRAHKPVLKDISLHAADGEMVAVVGKSGSGKSSLLLSICGEVQMLSGSGKTLGSIAYLEQTPWIMNDSLRANILFGRKFDEALYKKVIHACAFVEDMATWPAGDMSVIGENGINISGGQRARLALARTLYSQADIYVLDDPLSAVDAHVRRHILEHVILDSGLLAGKLRIISTHALHIVPFSHQVVTLDDGKAVVTKQTPRLFHPRLDPSADSADADMSSASSESQSPSGTSGSSEQEKEASDDDENLRKWPLADNLKYAARLCGWPVLAVVSLASIIDPITSFIMDGYVLASLKTDKGALHSDVKSMLRYLFLSMASDIVSKIVCQGRRYIDDGIVDRQLDIRIDRVFVRSIVYAPLSFFNSTTQHHISQAYREGASSLNANVVGLLMYDFSGGIRTVLSLYRIAWNTPQLILVVPLIAWAESWQDTLIDPAVDSLQDVEHAMSARHNGAMDTIDNGKQMIRLFTAEPHFTHLYVANKDESERVSSVTSGLFALSRVLRTLVDKSSDMLITWMVLLQFHLVGSKVSSGEYLQYKLMAGALVSDMQDLFDIPDRVRKISNSTNVFRRFTAIESEIADASKSVKPPANWPTCGKIELRDYTMRYCEDRDPALRQINLTINPGEKIGIVGRTGAGKSSLTKALFRLVHNSSGSIFIDDVDISTIDIRCLRPRMGIIPQESTMLSSSLRVDLDPLDEFTIEEMWAALIKCNLASLIVPKHASPKKDSVDENDDCSDSDSDSDDESDGIYKTEKEKRIQWKRASLPKRALIYALGDMPRAKVESRSQQLPILDKRVRGNSGALSSGQQQLFSLCRLLMRRRKIIILDEATADMDLQTDHDIHQLIHSEFTDCTVLTIAHRLETVMNSDRIIVMEKGEVVEIGAPQELIAKGGFFAGLVKDNDFGQ</sequence>
<dbReference type="InterPro" id="IPR027417">
    <property type="entry name" value="P-loop_NTPase"/>
</dbReference>
<comment type="subcellular location">
    <subcellularLocation>
        <location evidence="1">Membrane</location>
        <topology evidence="1">Multi-pass membrane protein</topology>
    </subcellularLocation>
</comment>
<keyword evidence="2" id="KW-0813">Transport</keyword>
<keyword evidence="6 9" id="KW-1133">Transmembrane helix</keyword>
<feature type="compositionally biased region" description="Acidic residues" evidence="8">
    <location>
        <begin position="1210"/>
        <end position="1227"/>
    </location>
</feature>
<evidence type="ECO:0000259" key="11">
    <source>
        <dbReference type="PROSITE" id="PS50893"/>
    </source>
</evidence>
<dbReference type="SMART" id="SM00382">
    <property type="entry name" value="AAA"/>
    <property type="match status" value="2"/>
</dbReference>
<keyword evidence="10" id="KW-0732">Signal</keyword>
<feature type="region of interest" description="Disordered" evidence="8">
    <location>
        <begin position="687"/>
        <end position="731"/>
    </location>
</feature>
<evidence type="ECO:0000256" key="4">
    <source>
        <dbReference type="ARBA" id="ARBA00022741"/>
    </source>
</evidence>
<evidence type="ECO:0000256" key="1">
    <source>
        <dbReference type="ARBA" id="ARBA00004141"/>
    </source>
</evidence>
<evidence type="ECO:0000256" key="8">
    <source>
        <dbReference type="SAM" id="MobiDB-lite"/>
    </source>
</evidence>
<reference evidence="12" key="1">
    <citation type="submission" date="2022-07" db="EMBL/GenBank/DDBJ databases">
        <title>Phylogenomic reconstructions and comparative analyses of Kickxellomycotina fungi.</title>
        <authorList>
            <person name="Reynolds N.K."/>
            <person name="Stajich J.E."/>
            <person name="Barry K."/>
            <person name="Grigoriev I.V."/>
            <person name="Crous P."/>
            <person name="Smith M.E."/>
        </authorList>
    </citation>
    <scope>NUCLEOTIDE SEQUENCE</scope>
    <source>
        <strain evidence="12">NRRL 1565</strain>
    </source>
</reference>
<dbReference type="InterPro" id="IPR003593">
    <property type="entry name" value="AAA+_ATPase"/>
</dbReference>
<keyword evidence="4" id="KW-0547">Nucleotide-binding</keyword>
<evidence type="ECO:0000313" key="12">
    <source>
        <dbReference type="EMBL" id="KAJ2807332.1"/>
    </source>
</evidence>
<dbReference type="Gene3D" id="1.20.1560.10">
    <property type="entry name" value="ABC transporter type 1, transmembrane domain"/>
    <property type="match status" value="2"/>
</dbReference>
<feature type="signal peptide" evidence="10">
    <location>
        <begin position="1"/>
        <end position="20"/>
    </location>
</feature>
<dbReference type="PANTHER" id="PTHR24223">
    <property type="entry name" value="ATP-BINDING CASSETTE SUB-FAMILY C"/>
    <property type="match status" value="1"/>
</dbReference>
<dbReference type="GO" id="GO:0016887">
    <property type="term" value="F:ATP hydrolysis activity"/>
    <property type="evidence" value="ECO:0007669"/>
    <property type="project" value="InterPro"/>
</dbReference>
<feature type="compositionally biased region" description="Low complexity" evidence="8">
    <location>
        <begin position="692"/>
        <end position="719"/>
    </location>
</feature>
<comment type="caution">
    <text evidence="12">The sequence shown here is derived from an EMBL/GenBank/DDBJ whole genome shotgun (WGS) entry which is preliminary data.</text>
</comment>
<dbReference type="CDD" id="cd03250">
    <property type="entry name" value="ABCC_MRP_domain1"/>
    <property type="match status" value="1"/>
</dbReference>
<accession>A0A9W8LW34</accession>
<organism evidence="12 13">
    <name type="scientific">Coemansia guatemalensis</name>
    <dbReference type="NCBI Taxonomy" id="2761395"/>
    <lineage>
        <taxon>Eukaryota</taxon>
        <taxon>Fungi</taxon>
        <taxon>Fungi incertae sedis</taxon>
        <taxon>Zoopagomycota</taxon>
        <taxon>Kickxellomycotina</taxon>
        <taxon>Kickxellomycetes</taxon>
        <taxon>Kickxellales</taxon>
        <taxon>Kickxellaceae</taxon>
        <taxon>Coemansia</taxon>
    </lineage>
</organism>
<evidence type="ECO:0000256" key="5">
    <source>
        <dbReference type="ARBA" id="ARBA00022840"/>
    </source>
</evidence>
<dbReference type="InterPro" id="IPR003439">
    <property type="entry name" value="ABC_transporter-like_ATP-bd"/>
</dbReference>
<dbReference type="PROSITE" id="PS50893">
    <property type="entry name" value="ABC_TRANSPORTER_2"/>
    <property type="match status" value="2"/>
</dbReference>
<dbReference type="InterPro" id="IPR050173">
    <property type="entry name" value="ABC_transporter_C-like"/>
</dbReference>
<feature type="transmembrane region" description="Helical" evidence="9">
    <location>
        <begin position="150"/>
        <end position="170"/>
    </location>
</feature>
<evidence type="ECO:0000256" key="6">
    <source>
        <dbReference type="ARBA" id="ARBA00022989"/>
    </source>
</evidence>
<keyword evidence="3 9" id="KW-0812">Transmembrane</keyword>
<dbReference type="PROSITE" id="PS00211">
    <property type="entry name" value="ABC_TRANSPORTER_1"/>
    <property type="match status" value="2"/>
</dbReference>
<dbReference type="Proteomes" id="UP001140094">
    <property type="component" value="Unassembled WGS sequence"/>
</dbReference>
<evidence type="ECO:0000256" key="3">
    <source>
        <dbReference type="ARBA" id="ARBA00022692"/>
    </source>
</evidence>
<dbReference type="SUPFAM" id="SSF52540">
    <property type="entry name" value="P-loop containing nucleoside triphosphate hydrolases"/>
    <property type="match status" value="2"/>
</dbReference>
<feature type="chain" id="PRO_5040792292" evidence="10">
    <location>
        <begin position="21"/>
        <end position="1385"/>
    </location>
</feature>
<dbReference type="GO" id="GO:0005524">
    <property type="term" value="F:ATP binding"/>
    <property type="evidence" value="ECO:0007669"/>
    <property type="project" value="UniProtKB-KW"/>
</dbReference>
<feature type="domain" description="ABC transporter" evidence="11">
    <location>
        <begin position="474"/>
        <end position="699"/>
    </location>
</feature>
<evidence type="ECO:0000256" key="7">
    <source>
        <dbReference type="ARBA" id="ARBA00023136"/>
    </source>
</evidence>
<evidence type="ECO:0000313" key="13">
    <source>
        <dbReference type="Proteomes" id="UP001140094"/>
    </source>
</evidence>
<keyword evidence="5" id="KW-0067">ATP-binding</keyword>
<keyword evidence="7 9" id="KW-0472">Membrane</keyword>
<dbReference type="InterPro" id="IPR017871">
    <property type="entry name" value="ABC_transporter-like_CS"/>
</dbReference>
<dbReference type="FunFam" id="3.40.50.300:FF:000997">
    <property type="entry name" value="Multidrug resistance-associated protein 1"/>
    <property type="match status" value="1"/>
</dbReference>
<protein>
    <submittedName>
        <fullName evidence="12">Multidrug resistance-associated protein 1</fullName>
    </submittedName>
</protein>
<gene>
    <name evidence="12" type="primary">ABCC1_1</name>
    <name evidence="12" type="ORF">H4R20_001325</name>
</gene>
<keyword evidence="13" id="KW-1185">Reference proteome</keyword>
<evidence type="ECO:0000256" key="9">
    <source>
        <dbReference type="SAM" id="Phobius"/>
    </source>
</evidence>